<feature type="region of interest" description="Disordered" evidence="1">
    <location>
        <begin position="1"/>
        <end position="21"/>
    </location>
</feature>
<accession>A0ABZ1YMD3</accession>
<dbReference type="EMBL" id="CP109441">
    <property type="protein sequence ID" value="WUV44397.1"/>
    <property type="molecule type" value="Genomic_DNA"/>
</dbReference>
<gene>
    <name evidence="2" type="ORF">OG563_35275</name>
</gene>
<protein>
    <submittedName>
        <fullName evidence="2">2'-5' RNA ligase family protein</fullName>
    </submittedName>
</protein>
<dbReference type="SUPFAM" id="SSF55144">
    <property type="entry name" value="LigT-like"/>
    <property type="match status" value="1"/>
</dbReference>
<proteinExistence type="predicted"/>
<dbReference type="InterPro" id="IPR009097">
    <property type="entry name" value="Cyclic_Pdiesterase"/>
</dbReference>
<dbReference type="Gene3D" id="3.90.1140.10">
    <property type="entry name" value="Cyclic phosphodiesterase"/>
    <property type="match status" value="1"/>
</dbReference>
<sequence>MTVTSKLPFPPLRPTSTSEPGIIRSNDWSAFRELTELHDHWTLKGWAPGRSGFYWYLTFSDPTLADLASKCQVQLGTDTLDHVPLDSLHLTVLSIGNTDQVSNTELTRLTELTRQRLAGINSFDLTIGPLVGSRSAIRFSVAPWDPLLELHRSLRECTAAVRPSSQLTETSEFRPHLGIAYINVQQVANGLVAAVEQLRDLAPVTVRVEDVHIVELRRDGRQYVWRDHAVIPFAR</sequence>
<keyword evidence="2" id="KW-0436">Ligase</keyword>
<evidence type="ECO:0000313" key="2">
    <source>
        <dbReference type="EMBL" id="WUV44397.1"/>
    </source>
</evidence>
<dbReference type="GO" id="GO:0016874">
    <property type="term" value="F:ligase activity"/>
    <property type="evidence" value="ECO:0007669"/>
    <property type="project" value="UniProtKB-KW"/>
</dbReference>
<dbReference type="Proteomes" id="UP001432062">
    <property type="component" value="Chromosome"/>
</dbReference>
<organism evidence="2 3">
    <name type="scientific">Nocardia vinacea</name>
    <dbReference type="NCBI Taxonomy" id="96468"/>
    <lineage>
        <taxon>Bacteria</taxon>
        <taxon>Bacillati</taxon>
        <taxon>Actinomycetota</taxon>
        <taxon>Actinomycetes</taxon>
        <taxon>Mycobacteriales</taxon>
        <taxon>Nocardiaceae</taxon>
        <taxon>Nocardia</taxon>
    </lineage>
</organism>
<evidence type="ECO:0000256" key="1">
    <source>
        <dbReference type="SAM" id="MobiDB-lite"/>
    </source>
</evidence>
<evidence type="ECO:0000313" key="3">
    <source>
        <dbReference type="Proteomes" id="UP001432062"/>
    </source>
</evidence>
<keyword evidence="3" id="KW-1185">Reference proteome</keyword>
<name>A0ABZ1YMD3_9NOCA</name>
<dbReference type="Pfam" id="PF13563">
    <property type="entry name" value="2_5_RNA_ligase2"/>
    <property type="match status" value="1"/>
</dbReference>
<dbReference type="RefSeq" id="WP_329407312.1">
    <property type="nucleotide sequence ID" value="NZ_CP109441.1"/>
</dbReference>
<reference evidence="2" key="1">
    <citation type="submission" date="2022-10" db="EMBL/GenBank/DDBJ databases">
        <title>The complete genomes of actinobacterial strains from the NBC collection.</title>
        <authorList>
            <person name="Joergensen T.S."/>
            <person name="Alvarez Arevalo M."/>
            <person name="Sterndorff E.B."/>
            <person name="Faurdal D."/>
            <person name="Vuksanovic O."/>
            <person name="Mourched A.-S."/>
            <person name="Charusanti P."/>
            <person name="Shaw S."/>
            <person name="Blin K."/>
            <person name="Weber T."/>
        </authorList>
    </citation>
    <scope>NUCLEOTIDE SEQUENCE</scope>
    <source>
        <strain evidence="2">NBC_01482</strain>
    </source>
</reference>